<evidence type="ECO:0008006" key="4">
    <source>
        <dbReference type="Google" id="ProtNLM"/>
    </source>
</evidence>
<comment type="caution">
    <text evidence="2">The sequence shown here is derived from an EMBL/GenBank/DDBJ whole genome shotgun (WGS) entry which is preliminary data.</text>
</comment>
<dbReference type="EMBL" id="JALJOQ010000183">
    <property type="protein sequence ID" value="KAK9791121.1"/>
    <property type="molecule type" value="Genomic_DNA"/>
</dbReference>
<feature type="region of interest" description="Disordered" evidence="1">
    <location>
        <begin position="28"/>
        <end position="50"/>
    </location>
</feature>
<name>A0AAW1NQQ4_9CHLO</name>
<evidence type="ECO:0000313" key="3">
    <source>
        <dbReference type="Proteomes" id="UP001465755"/>
    </source>
</evidence>
<sequence length="71" mass="7688">MYGMASHSLVRRRKLRAAGAAVAISIGHSGQIQQQQQQQRHERSSGRVGGTACEEVQNHLQVGLAVHCQSP</sequence>
<proteinExistence type="predicted"/>
<gene>
    <name evidence="2" type="ORF">WJX73_000937</name>
</gene>
<feature type="compositionally biased region" description="Low complexity" evidence="1">
    <location>
        <begin position="28"/>
        <end position="38"/>
    </location>
</feature>
<dbReference type="AlphaFoldDB" id="A0AAW1NQQ4"/>
<accession>A0AAW1NQQ4</accession>
<reference evidence="2 3" key="1">
    <citation type="journal article" date="2024" name="Nat. Commun.">
        <title>Phylogenomics reveals the evolutionary origins of lichenization in chlorophyte algae.</title>
        <authorList>
            <person name="Puginier C."/>
            <person name="Libourel C."/>
            <person name="Otte J."/>
            <person name="Skaloud P."/>
            <person name="Haon M."/>
            <person name="Grisel S."/>
            <person name="Petersen M."/>
            <person name="Berrin J.G."/>
            <person name="Delaux P.M."/>
            <person name="Dal Grande F."/>
            <person name="Keller J."/>
        </authorList>
    </citation>
    <scope>NUCLEOTIDE SEQUENCE [LARGE SCALE GENOMIC DNA]</scope>
    <source>
        <strain evidence="2 3">SAG 2036</strain>
    </source>
</reference>
<protein>
    <recommendedName>
        <fullName evidence="4">Secreted protein</fullName>
    </recommendedName>
</protein>
<organism evidence="2 3">
    <name type="scientific">Symbiochloris irregularis</name>
    <dbReference type="NCBI Taxonomy" id="706552"/>
    <lineage>
        <taxon>Eukaryota</taxon>
        <taxon>Viridiplantae</taxon>
        <taxon>Chlorophyta</taxon>
        <taxon>core chlorophytes</taxon>
        <taxon>Trebouxiophyceae</taxon>
        <taxon>Trebouxiales</taxon>
        <taxon>Trebouxiaceae</taxon>
        <taxon>Symbiochloris</taxon>
    </lineage>
</organism>
<dbReference type="Proteomes" id="UP001465755">
    <property type="component" value="Unassembled WGS sequence"/>
</dbReference>
<keyword evidence="3" id="KW-1185">Reference proteome</keyword>
<evidence type="ECO:0000313" key="2">
    <source>
        <dbReference type="EMBL" id="KAK9791121.1"/>
    </source>
</evidence>
<evidence type="ECO:0000256" key="1">
    <source>
        <dbReference type="SAM" id="MobiDB-lite"/>
    </source>
</evidence>